<comment type="caution">
    <text evidence="6">The sequence shown here is derived from an EMBL/GenBank/DDBJ whole genome shotgun (WGS) entry which is preliminary data.</text>
</comment>
<accession>A0A5A9MYT6</accession>
<dbReference type="EMBL" id="SOYY01000128">
    <property type="protein sequence ID" value="KAA0701397.1"/>
    <property type="molecule type" value="Genomic_DNA"/>
</dbReference>
<keyword evidence="4" id="KW-0812">Transmembrane</keyword>
<dbReference type="InterPro" id="IPR018378">
    <property type="entry name" value="C-type_lectin_CS"/>
</dbReference>
<dbReference type="InterPro" id="IPR001304">
    <property type="entry name" value="C-type_lectin-like"/>
</dbReference>
<dbReference type="SMART" id="SM00034">
    <property type="entry name" value="CLECT"/>
    <property type="match status" value="1"/>
</dbReference>
<reference evidence="6 7" key="1">
    <citation type="journal article" date="2019" name="Mol. Ecol. Resour.">
        <title>Chromosome-level genome assembly of Triplophysa tibetana, a fish adapted to the harsh high-altitude environment of the Tibetan Plateau.</title>
        <authorList>
            <person name="Yang X."/>
            <person name="Liu H."/>
            <person name="Ma Z."/>
            <person name="Zou Y."/>
            <person name="Zou M."/>
            <person name="Mao Y."/>
            <person name="Li X."/>
            <person name="Wang H."/>
            <person name="Chen T."/>
            <person name="Wang W."/>
            <person name="Yang R."/>
        </authorList>
    </citation>
    <scope>NUCLEOTIDE SEQUENCE [LARGE SCALE GENOMIC DNA]</scope>
    <source>
        <strain evidence="6">TTIB1903HZAU</strain>
        <tissue evidence="6">Muscle</tissue>
    </source>
</reference>
<name>A0A5A9MYT6_9TELE</name>
<dbReference type="AlphaFoldDB" id="A0A5A9MYT6"/>
<evidence type="ECO:0000256" key="1">
    <source>
        <dbReference type="ARBA" id="ARBA00022734"/>
    </source>
</evidence>
<gene>
    <name evidence="6" type="ORF">E1301_Tti024165</name>
</gene>
<evidence type="ECO:0000256" key="2">
    <source>
        <dbReference type="ARBA" id="ARBA00023157"/>
    </source>
</evidence>
<dbReference type="Proteomes" id="UP000324632">
    <property type="component" value="Unassembled WGS sequence"/>
</dbReference>
<dbReference type="PANTHER" id="PTHR46490:SF6">
    <property type="entry name" value="ASIALOGLYCOPROTEIN RECEPTOR 1-LIKE-RELATED"/>
    <property type="match status" value="1"/>
</dbReference>
<proteinExistence type="predicted"/>
<dbReference type="Gene3D" id="3.10.100.10">
    <property type="entry name" value="Mannose-Binding Protein A, subunit A"/>
    <property type="match status" value="1"/>
</dbReference>
<dbReference type="InterPro" id="IPR016186">
    <property type="entry name" value="C-type_lectin-like/link_sf"/>
</dbReference>
<keyword evidence="2" id="KW-1015">Disulfide bond</keyword>
<evidence type="ECO:0000256" key="3">
    <source>
        <dbReference type="ARBA" id="ARBA00023180"/>
    </source>
</evidence>
<dbReference type="GO" id="GO:0030246">
    <property type="term" value="F:carbohydrate binding"/>
    <property type="evidence" value="ECO:0007669"/>
    <property type="project" value="UniProtKB-KW"/>
</dbReference>
<dbReference type="SUPFAM" id="SSF56436">
    <property type="entry name" value="C-type lectin-like"/>
    <property type="match status" value="1"/>
</dbReference>
<evidence type="ECO:0000256" key="4">
    <source>
        <dbReference type="SAM" id="Phobius"/>
    </source>
</evidence>
<protein>
    <submittedName>
        <fullName evidence="6">C-type lectin domain family 4 member M CD209 antigen-like protein 1</fullName>
    </submittedName>
</protein>
<dbReference type="PROSITE" id="PS00615">
    <property type="entry name" value="C_TYPE_LECTIN_1"/>
    <property type="match status" value="1"/>
</dbReference>
<evidence type="ECO:0000313" key="6">
    <source>
        <dbReference type="EMBL" id="KAA0701397.1"/>
    </source>
</evidence>
<feature type="domain" description="C-type lectin" evidence="5">
    <location>
        <begin position="121"/>
        <end position="231"/>
    </location>
</feature>
<keyword evidence="1 6" id="KW-0430">Lectin</keyword>
<keyword evidence="7" id="KW-1185">Reference proteome</keyword>
<dbReference type="PROSITE" id="PS50041">
    <property type="entry name" value="C_TYPE_LECTIN_2"/>
    <property type="match status" value="1"/>
</dbReference>
<sequence>MSGIIYNNVNATEVLDKGIYENLDSIWNREVNTERQQQIGSASVKNRRHRAVQVCLWLLCVLLLTAVIVLCVYFTTDQNHLLTHNYNLTKEREDLSNEIKELNRWLTAQDWSSDYFKWIYYNFSFYYISSELKTWNYSREDCKERGGDLVIIKSKEQQEFIQNATAGYGFDPFWIGLRKEEGLWKWIDEITLTTSFWIDGYPRSNNRYCARTSSSGWSDFSCDDVYGWICEKRIF</sequence>
<dbReference type="InterPro" id="IPR052309">
    <property type="entry name" value="C-type_Lectin_Domain_Fam1"/>
</dbReference>
<keyword evidence="4" id="KW-0472">Membrane</keyword>
<dbReference type="Pfam" id="PF00059">
    <property type="entry name" value="Lectin_C"/>
    <property type="match status" value="1"/>
</dbReference>
<keyword evidence="4" id="KW-1133">Transmembrane helix</keyword>
<dbReference type="InterPro" id="IPR016187">
    <property type="entry name" value="CTDL_fold"/>
</dbReference>
<organism evidence="6 7">
    <name type="scientific">Triplophysa tibetana</name>
    <dbReference type="NCBI Taxonomy" id="1572043"/>
    <lineage>
        <taxon>Eukaryota</taxon>
        <taxon>Metazoa</taxon>
        <taxon>Chordata</taxon>
        <taxon>Craniata</taxon>
        <taxon>Vertebrata</taxon>
        <taxon>Euteleostomi</taxon>
        <taxon>Actinopterygii</taxon>
        <taxon>Neopterygii</taxon>
        <taxon>Teleostei</taxon>
        <taxon>Ostariophysi</taxon>
        <taxon>Cypriniformes</taxon>
        <taxon>Nemacheilidae</taxon>
        <taxon>Triplophysa</taxon>
    </lineage>
</organism>
<evidence type="ECO:0000259" key="5">
    <source>
        <dbReference type="PROSITE" id="PS50041"/>
    </source>
</evidence>
<dbReference type="PANTHER" id="PTHR46490">
    <property type="entry name" value="C-TYPE LECTIN DOMAIN FAMILY 12 MEMBER A-RELATED"/>
    <property type="match status" value="1"/>
</dbReference>
<evidence type="ECO:0000313" key="7">
    <source>
        <dbReference type="Proteomes" id="UP000324632"/>
    </source>
</evidence>
<feature type="transmembrane region" description="Helical" evidence="4">
    <location>
        <begin position="54"/>
        <end position="75"/>
    </location>
</feature>
<keyword evidence="3" id="KW-0325">Glycoprotein</keyword>